<evidence type="ECO:0000313" key="3">
    <source>
        <dbReference type="EMBL" id="UOO92413.1"/>
    </source>
</evidence>
<feature type="domain" description="HTH OST-type" evidence="2">
    <location>
        <begin position="158"/>
        <end position="234"/>
    </location>
</feature>
<dbReference type="InterPro" id="IPR021139">
    <property type="entry name" value="NYN"/>
</dbReference>
<dbReference type="PANTHER" id="PTHR35811">
    <property type="entry name" value="SLR1870 PROTEIN"/>
    <property type="match status" value="1"/>
</dbReference>
<feature type="region of interest" description="Disordered" evidence="1">
    <location>
        <begin position="237"/>
        <end position="271"/>
    </location>
</feature>
<organism evidence="3 4">
    <name type="scientific">Vitreoscilla stercoraria</name>
    <dbReference type="NCBI Taxonomy" id="61"/>
    <lineage>
        <taxon>Bacteria</taxon>
        <taxon>Pseudomonadati</taxon>
        <taxon>Pseudomonadota</taxon>
        <taxon>Betaproteobacteria</taxon>
        <taxon>Neisseriales</taxon>
        <taxon>Neisseriaceae</taxon>
        <taxon>Vitreoscilla</taxon>
    </lineage>
</organism>
<dbReference type="Proteomes" id="UP000832034">
    <property type="component" value="Chromosome"/>
</dbReference>
<evidence type="ECO:0000313" key="4">
    <source>
        <dbReference type="Proteomes" id="UP000832034"/>
    </source>
</evidence>
<reference evidence="3" key="2">
    <citation type="journal article" date="2022" name="Res Sq">
        <title>Evolution of multicellular longitudinally dividing oral cavity symbionts (Neisseriaceae).</title>
        <authorList>
            <person name="Nyongesa S."/>
            <person name="Weber P."/>
            <person name="Bernet E."/>
            <person name="Pullido F."/>
            <person name="Nieckarz M."/>
            <person name="Delaby M."/>
            <person name="Nieves C."/>
            <person name="Viehboeck T."/>
            <person name="Krause N."/>
            <person name="Rivera-Millot A."/>
            <person name="Nakamura A."/>
            <person name="Vischer N."/>
            <person name="VanNieuwenhze M."/>
            <person name="Brun Y."/>
            <person name="Cava F."/>
            <person name="Bulgheresi S."/>
            <person name="Veyrier F."/>
        </authorList>
    </citation>
    <scope>NUCLEOTIDE SEQUENCE</scope>
    <source>
        <strain evidence="3">SAG 1488-6</strain>
    </source>
</reference>
<proteinExistence type="predicted"/>
<evidence type="ECO:0000256" key="1">
    <source>
        <dbReference type="SAM" id="MobiDB-lite"/>
    </source>
</evidence>
<evidence type="ECO:0000259" key="2">
    <source>
        <dbReference type="PROSITE" id="PS51644"/>
    </source>
</evidence>
<dbReference type="Pfam" id="PF01936">
    <property type="entry name" value="NYN"/>
    <property type="match status" value="1"/>
</dbReference>
<accession>A0ABY4EAR5</accession>
<feature type="compositionally biased region" description="Low complexity" evidence="1">
    <location>
        <begin position="243"/>
        <end position="261"/>
    </location>
</feature>
<dbReference type="Gene3D" id="3.30.420.610">
    <property type="entry name" value="LOTUS domain-like"/>
    <property type="match status" value="1"/>
</dbReference>
<dbReference type="CDD" id="cd11297">
    <property type="entry name" value="PIN_LabA-like_N_1"/>
    <property type="match status" value="1"/>
</dbReference>
<dbReference type="RefSeq" id="WP_019958559.1">
    <property type="nucleotide sequence ID" value="NZ_CP091512.1"/>
</dbReference>
<sequence>MSTQQKLAVLIDAENVSAQIIEPLFKEINKLGTASVKRIYGDWTSNQLAQWKPILLPHAIEPKQQFSYTKGKNASDIAMVIDAMDLLHSHKFDAVCLISSDSDFTPLVIRIQQEGINVFGFGQKKSPEPFVNACHQFIYLEDIVNNQVQAPKVANKKIDASSRALLKAAIAEYEDAEGWANVGHVGKFLRAQIKDFNVADYGCKNLSNWIRACGGQFELRVENSIATVRLRANKNKPKSVTSATATTANTNTNTNTTTIINPTPPQQEPWNQERLNSDIELKKKLRQTICPLQNEQGWATIEQIEQALQEYDWQQYGHADLKTLLNQMNYIQQQNDFFSVSITAKQVQLYLDSIIPSLADEDGWVSSLLLAERLSQIALFNAPILGYNDALDLILKLDRENYAFMTLYGQRMLKPKTDSV</sequence>
<keyword evidence="4" id="KW-1185">Reference proteome</keyword>
<protein>
    <submittedName>
        <fullName evidence="3">NYN domain-containing protein</fullName>
    </submittedName>
</protein>
<dbReference type="Pfam" id="PF12872">
    <property type="entry name" value="OST-HTH"/>
    <property type="match status" value="2"/>
</dbReference>
<name>A0ABY4EAR5_VITST</name>
<dbReference type="PROSITE" id="PS51644">
    <property type="entry name" value="HTH_OST"/>
    <property type="match status" value="1"/>
</dbReference>
<reference evidence="3" key="1">
    <citation type="submission" date="2021-12" db="EMBL/GenBank/DDBJ databases">
        <authorList>
            <person name="Veyrier F.J."/>
        </authorList>
    </citation>
    <scope>NUCLEOTIDE SEQUENCE</scope>
    <source>
        <strain evidence="3">SAG 1488-6</strain>
    </source>
</reference>
<dbReference type="CDD" id="cd10146">
    <property type="entry name" value="LabA_like_C"/>
    <property type="match status" value="1"/>
</dbReference>
<gene>
    <name evidence="3" type="ORF">LVJ81_12545</name>
</gene>
<dbReference type="InterPro" id="IPR041966">
    <property type="entry name" value="LOTUS-like"/>
</dbReference>
<dbReference type="PANTHER" id="PTHR35811:SF1">
    <property type="entry name" value="HTH OST-TYPE DOMAIN-CONTAINING PROTEIN"/>
    <property type="match status" value="1"/>
</dbReference>
<dbReference type="Gene3D" id="3.40.50.1010">
    <property type="entry name" value="5'-nuclease"/>
    <property type="match status" value="1"/>
</dbReference>
<dbReference type="EMBL" id="CP091512">
    <property type="protein sequence ID" value="UOO92413.1"/>
    <property type="molecule type" value="Genomic_DNA"/>
</dbReference>
<dbReference type="InterPro" id="IPR025605">
    <property type="entry name" value="OST-HTH/LOTUS_dom"/>
</dbReference>